<proteinExistence type="inferred from homology"/>
<evidence type="ECO:0000256" key="2">
    <source>
        <dbReference type="ARBA" id="ARBA00008048"/>
    </source>
</evidence>
<evidence type="ECO:0000256" key="6">
    <source>
        <dbReference type="SAM" id="MobiDB-lite"/>
    </source>
</evidence>
<dbReference type="GO" id="GO:0016592">
    <property type="term" value="C:mediator complex"/>
    <property type="evidence" value="ECO:0007669"/>
    <property type="project" value="InterPro"/>
</dbReference>
<evidence type="ECO:0000313" key="8">
    <source>
        <dbReference type="Proteomes" id="UP000565441"/>
    </source>
</evidence>
<dbReference type="InterPro" id="IPR021627">
    <property type="entry name" value="Mediator_Med27"/>
</dbReference>
<sequence>MISEIQSFVDDNAPRSRFDPQTLILLPPGSRQLPNNTVRQYLHRLALAAEATAAESACSSILAGQGSESDDTGDVALWLGKGDFQTPELVLKGLGLNGEIKMTDFSPPAQLAGLLGELKDAFSFRVQARMTGGVVIFFLLGRVEGAGWGGLAGIAEKVVALEGQIQLLSELHNRLQTLRQIPPLLLKTSITPLSTQALRPEFQQVKEIADTIRTEPVQEALRTARDSLESDSRDLNPNLRRENRKRRRAPSPESPQPYIGQEDKTTSLFPANEDEGPLKFEGLSSYIQDFNSKHEWKLHLWRRTRGLADQATTILRFTIPDVLTAYITLVVATNGVLLTESLTTFSPREKKSPHSQSEFGVYRSLSEQMAQMVQSQPGVGLQGVVGLLCAYGGLFVERCRGCERVLSSEGHVPPVVREWRDGEWAARHVSCKQRC</sequence>
<dbReference type="AlphaFoldDB" id="A0A8H5HMY2"/>
<dbReference type="Proteomes" id="UP000565441">
    <property type="component" value="Unassembled WGS sequence"/>
</dbReference>
<evidence type="ECO:0000256" key="5">
    <source>
        <dbReference type="ARBA" id="ARBA00023242"/>
    </source>
</evidence>
<organism evidence="7 8">
    <name type="scientific">Tricholomella constricta</name>
    <dbReference type="NCBI Taxonomy" id="117010"/>
    <lineage>
        <taxon>Eukaryota</taxon>
        <taxon>Fungi</taxon>
        <taxon>Dikarya</taxon>
        <taxon>Basidiomycota</taxon>
        <taxon>Agaricomycotina</taxon>
        <taxon>Agaricomycetes</taxon>
        <taxon>Agaricomycetidae</taxon>
        <taxon>Agaricales</taxon>
        <taxon>Tricholomatineae</taxon>
        <taxon>Lyophyllaceae</taxon>
        <taxon>Tricholomella</taxon>
    </lineage>
</organism>
<feature type="region of interest" description="Disordered" evidence="6">
    <location>
        <begin position="223"/>
        <end position="270"/>
    </location>
</feature>
<dbReference type="GO" id="GO:0003713">
    <property type="term" value="F:transcription coactivator activity"/>
    <property type="evidence" value="ECO:0007669"/>
    <property type="project" value="TreeGrafter"/>
</dbReference>
<dbReference type="PANTHER" id="PTHR13130:SF4">
    <property type="entry name" value="MEDIATOR OF RNA POLYMERASE II TRANSCRIPTION SUBUNIT 27"/>
    <property type="match status" value="1"/>
</dbReference>
<keyword evidence="8" id="KW-1185">Reference proteome</keyword>
<dbReference type="EMBL" id="JAACJP010000003">
    <property type="protein sequence ID" value="KAF5386051.1"/>
    <property type="molecule type" value="Genomic_DNA"/>
</dbReference>
<comment type="subcellular location">
    <subcellularLocation>
        <location evidence="1">Nucleus</location>
    </subcellularLocation>
</comment>
<comment type="similarity">
    <text evidence="2">Belongs to the Mediator complex subunit 27 family.</text>
</comment>
<dbReference type="GO" id="GO:0006357">
    <property type="term" value="P:regulation of transcription by RNA polymerase II"/>
    <property type="evidence" value="ECO:0007669"/>
    <property type="project" value="TreeGrafter"/>
</dbReference>
<accession>A0A8H5HMY2</accession>
<evidence type="ECO:0000256" key="3">
    <source>
        <dbReference type="ARBA" id="ARBA00023015"/>
    </source>
</evidence>
<comment type="caution">
    <text evidence="7">The sequence shown here is derived from an EMBL/GenBank/DDBJ whole genome shotgun (WGS) entry which is preliminary data.</text>
</comment>
<dbReference type="OrthoDB" id="10261040at2759"/>
<feature type="compositionally biased region" description="Basic and acidic residues" evidence="6">
    <location>
        <begin position="223"/>
        <end position="234"/>
    </location>
</feature>
<gene>
    <name evidence="7" type="ORF">D9615_002429</name>
</gene>
<keyword evidence="5" id="KW-0539">Nucleus</keyword>
<keyword evidence="4" id="KW-0804">Transcription</keyword>
<name>A0A8H5HMY2_9AGAR</name>
<keyword evidence="3" id="KW-0805">Transcription regulation</keyword>
<evidence type="ECO:0000313" key="7">
    <source>
        <dbReference type="EMBL" id="KAF5386051.1"/>
    </source>
</evidence>
<dbReference type="PANTHER" id="PTHR13130">
    <property type="entry name" value="34 KDA TRANSCRIPTIONAL CO-ACTIVATOR-RELATED"/>
    <property type="match status" value="1"/>
</dbReference>
<protein>
    <submittedName>
        <fullName evidence="7">Uncharacterized protein</fullName>
    </submittedName>
</protein>
<evidence type="ECO:0000256" key="4">
    <source>
        <dbReference type="ARBA" id="ARBA00023163"/>
    </source>
</evidence>
<dbReference type="Pfam" id="PF11571">
    <property type="entry name" value="Med27"/>
    <property type="match status" value="1"/>
</dbReference>
<evidence type="ECO:0000256" key="1">
    <source>
        <dbReference type="ARBA" id="ARBA00004123"/>
    </source>
</evidence>
<reference evidence="7 8" key="1">
    <citation type="journal article" date="2020" name="ISME J.">
        <title>Uncovering the hidden diversity of litter-decomposition mechanisms in mushroom-forming fungi.</title>
        <authorList>
            <person name="Floudas D."/>
            <person name="Bentzer J."/>
            <person name="Ahren D."/>
            <person name="Johansson T."/>
            <person name="Persson P."/>
            <person name="Tunlid A."/>
        </authorList>
    </citation>
    <scope>NUCLEOTIDE SEQUENCE [LARGE SCALE GENOMIC DNA]</scope>
    <source>
        <strain evidence="7 8">CBS 661.87</strain>
    </source>
</reference>